<dbReference type="AlphaFoldDB" id="A0A1J9QU28"/>
<dbReference type="Pfam" id="PF16201">
    <property type="entry name" value="NopRA1"/>
    <property type="match status" value="1"/>
</dbReference>
<evidence type="ECO:0008006" key="6">
    <source>
        <dbReference type="Google" id="ProtNLM"/>
    </source>
</evidence>
<dbReference type="STRING" id="1447872.A0A1J9QU28"/>
<dbReference type="OrthoDB" id="72892at2759"/>
<dbReference type="GO" id="GO:0000463">
    <property type="term" value="P:maturation of LSU-rRNA from tricistronic rRNA transcript (SSU-rRNA, 5.8S rRNA, LSU-rRNA)"/>
    <property type="evidence" value="ECO:0007669"/>
    <property type="project" value="TreeGrafter"/>
</dbReference>
<evidence type="ECO:0000313" key="4">
    <source>
        <dbReference type="EMBL" id="OJD19380.1"/>
    </source>
</evidence>
<evidence type="ECO:0000259" key="1">
    <source>
        <dbReference type="Pfam" id="PF11707"/>
    </source>
</evidence>
<comment type="caution">
    <text evidence="4">The sequence shown here is derived from an EMBL/GenBank/DDBJ whole genome shotgun (WGS) entry which is preliminary data.</text>
</comment>
<proteinExistence type="predicted"/>
<name>A0A1J9QU28_9EURO</name>
<keyword evidence="5" id="KW-1185">Reference proteome</keyword>
<dbReference type="InterPro" id="IPR021714">
    <property type="entry name" value="URB1_N"/>
</dbReference>
<feature type="domain" description="URB1 N-terminal" evidence="1">
    <location>
        <begin position="101"/>
        <end position="448"/>
    </location>
</feature>
<accession>A0A1J9QU28</accession>
<dbReference type="InterPro" id="IPR032436">
    <property type="entry name" value="URB1_C"/>
</dbReference>
<feature type="domain" description="URB1 central HEAT repeat" evidence="3">
    <location>
        <begin position="638"/>
        <end position="827"/>
    </location>
</feature>
<dbReference type="VEuPathDB" id="FungiDB:AJ78_00650"/>
<dbReference type="Pfam" id="PF11707">
    <property type="entry name" value="Npa1"/>
    <property type="match status" value="1"/>
</dbReference>
<feature type="domain" description="URB1 C-terminal" evidence="2">
    <location>
        <begin position="889"/>
        <end position="1092"/>
    </location>
</feature>
<dbReference type="EMBL" id="LGRN01000011">
    <property type="protein sequence ID" value="OJD19380.1"/>
    <property type="molecule type" value="Genomic_DNA"/>
</dbReference>
<gene>
    <name evidence="4" type="ORF">AJ78_00650</name>
</gene>
<dbReference type="PANTHER" id="PTHR13500:SF0">
    <property type="entry name" value="NUCLEOLAR PRE-RIBOSOMAL-ASSOCIATED PROTEIN 1"/>
    <property type="match status" value="1"/>
</dbReference>
<organism evidence="4 5">
    <name type="scientific">Emergomyces pasteurianus Ep9510</name>
    <dbReference type="NCBI Taxonomy" id="1447872"/>
    <lineage>
        <taxon>Eukaryota</taxon>
        <taxon>Fungi</taxon>
        <taxon>Dikarya</taxon>
        <taxon>Ascomycota</taxon>
        <taxon>Pezizomycotina</taxon>
        <taxon>Eurotiomycetes</taxon>
        <taxon>Eurotiomycetidae</taxon>
        <taxon>Onygenales</taxon>
        <taxon>Ajellomycetaceae</taxon>
        <taxon>Emergomyces</taxon>
    </lineage>
</organism>
<dbReference type="GO" id="GO:0000466">
    <property type="term" value="P:maturation of 5.8S rRNA from tricistronic rRNA transcript (SSU-rRNA, 5.8S rRNA, LSU-rRNA)"/>
    <property type="evidence" value="ECO:0007669"/>
    <property type="project" value="TreeGrafter"/>
</dbReference>
<reference evidence="4 5" key="1">
    <citation type="submission" date="2015-07" db="EMBL/GenBank/DDBJ databases">
        <title>Emmonsia species relationships and genome sequence.</title>
        <authorList>
            <consortium name="The Broad Institute Genomics Platform"/>
            <person name="Cuomo C.A."/>
            <person name="Munoz J.F."/>
            <person name="Imamovic A."/>
            <person name="Priest M.E."/>
            <person name="Young S."/>
            <person name="Clay O.K."/>
            <person name="McEwen J.G."/>
        </authorList>
    </citation>
    <scope>NUCLEOTIDE SEQUENCE [LARGE SCALE GENOMIC DNA]</scope>
    <source>
        <strain evidence="4 5">UAMH 9510</strain>
    </source>
</reference>
<dbReference type="GO" id="GO:0005730">
    <property type="term" value="C:nucleolus"/>
    <property type="evidence" value="ECO:0007669"/>
    <property type="project" value="TreeGrafter"/>
</dbReference>
<sequence>MAHFQEDTSRAKRRKIDVDSAATPKPTVVINSHTQLRSLLAFQQSASQDVKQGVRHFKDFLTSISDAERENEKAKKLRILKAYCDSQLVNAGDEAQASCFHDLLQTWNFAESDNHESLLSLIPSVLALFLRTISSQLEFRDFGLILCKFLLQKEQLKLFNRAFTASKTKEHLISPCIRLLTEIVGFDGGAVARLVYGRREITFKRLDLFLTVRKSSTETESEDRHISTLRRNAQRYLLANLKFQNASAKEDIISQGKLIRTFLEDIRKDSRDIVIDVIRVIDKHIASDASLSRNVKSRFLNRHNLERLVTLYGYEKESDELVVNDESVSKEIHKLLLSICTNPEKGVLLPETGWYPTGSNPDVLLPNDDDAIPLGLDSPIHFDKYKESVPVRNGNLSALIQLLRPDSDTLQMELLLQIFRAAPELVFDFFSKRIMFTSDPKPTPSWLGESTFLFSTIRLPVPANCGWKGSPALVPPPVSVAIESIFPRPLTQKVLTRCLNQNMDVITLFAVRIITLAVRKLQTVLRIFNADRETGQELWAQAAGKLVDEFCRRSPSMKDIILLFRNTAKDNLQQQDAVLELLSMLYQVIPTVALEEKFDISLTFVDVLKQLNDGESQPEDKELLFSLLQNLLVVAQQSPTMRWWQKPESLQFSAFVSVFKVLTQSTSDQAPLEDINRLLQDVLIQNSVIISPASFNALLSSIDASDGDILATQLSFLDNCITRLVKKPVLYLDLVQSLTGGRWQENLSLLVGVISEQWPFVAKSGQSDKQRIISGWISRFLGLLNVAGEDENALKKVRDAIISSADTREARLTLKKTFKHAKETGDQNGISSSLANAGVSSKSESKIQASRVNLTEIFGTLPVESESHPVLNRWEREEIELALEKGHIGELMLCLCSKYEEIRKQASAAISRFMVKIRESTYEENRSVYIVAGEVLETAKEVGLETPLPYIAGELAARIVMVVTDPLHKLYGKVNKFLNKGPRWEVAKIPSYWVDKILLHESEHDDGHHEEVGWLLSLFINGLRTKKARDLSFAFGDMDLYRRANVFERVLSLYNSPGLPDSLRRAILQLLFRACEADGSTTLLTRNGALSWIQGQVSAQDSHSDILQAIASELYDKCDHEWIDRWSGSSLPQVATRISC</sequence>
<protein>
    <recommendedName>
        <fullName evidence="6">Nucleolar pre-ribosomal-associated protein 1 N-terminal domain-containing protein</fullName>
    </recommendedName>
</protein>
<evidence type="ECO:0000259" key="2">
    <source>
        <dbReference type="Pfam" id="PF16201"/>
    </source>
</evidence>
<dbReference type="Pfam" id="PF26140">
    <property type="entry name" value="HEAT_URB1"/>
    <property type="match status" value="1"/>
</dbReference>
<evidence type="ECO:0000313" key="5">
    <source>
        <dbReference type="Proteomes" id="UP000182235"/>
    </source>
</evidence>
<dbReference type="InterPro" id="IPR059018">
    <property type="entry name" value="HEAT_URB1"/>
</dbReference>
<dbReference type="PANTHER" id="PTHR13500">
    <property type="entry name" value="NUCLEOLAR PRERIBOSOMAL-ASSOCIATED PROTEIN 1"/>
    <property type="match status" value="1"/>
</dbReference>
<dbReference type="Proteomes" id="UP000182235">
    <property type="component" value="Unassembled WGS sequence"/>
</dbReference>
<dbReference type="InterPro" id="IPR039844">
    <property type="entry name" value="URB1"/>
</dbReference>
<evidence type="ECO:0000259" key="3">
    <source>
        <dbReference type="Pfam" id="PF26140"/>
    </source>
</evidence>